<evidence type="ECO:0000259" key="7">
    <source>
        <dbReference type="SMART" id="SM00775"/>
    </source>
</evidence>
<dbReference type="SMART" id="SM00775">
    <property type="entry name" value="LNS2"/>
    <property type="match status" value="1"/>
</dbReference>
<evidence type="ECO:0000313" key="10">
    <source>
        <dbReference type="Proteomes" id="UP001214415"/>
    </source>
</evidence>
<dbReference type="Pfam" id="PF16876">
    <property type="entry name" value="Lipin_mid"/>
    <property type="match status" value="1"/>
</dbReference>
<comment type="cofactor">
    <cofactor evidence="1">
        <name>Mg(2+)</name>
        <dbReference type="ChEBI" id="CHEBI:18420"/>
    </cofactor>
</comment>
<dbReference type="InterPro" id="IPR031703">
    <property type="entry name" value="Lipin_mid"/>
</dbReference>
<proteinExistence type="inferred from homology"/>
<dbReference type="EMBL" id="CP119903">
    <property type="protein sequence ID" value="WFD23456.1"/>
    <property type="molecule type" value="Genomic_DNA"/>
</dbReference>
<dbReference type="InterPro" id="IPR036412">
    <property type="entry name" value="HAD-like_sf"/>
</dbReference>
<dbReference type="InterPro" id="IPR007651">
    <property type="entry name" value="Lipin_N"/>
</dbReference>
<keyword evidence="4" id="KW-0597">Phosphoprotein</keyword>
<feature type="compositionally biased region" description="Basic and acidic residues" evidence="6">
    <location>
        <begin position="1380"/>
        <end position="1389"/>
    </location>
</feature>
<dbReference type="InterPro" id="IPR037198">
    <property type="entry name" value="MutL_C_sf"/>
</dbReference>
<evidence type="ECO:0000256" key="6">
    <source>
        <dbReference type="SAM" id="MobiDB-lite"/>
    </source>
</evidence>
<feature type="compositionally biased region" description="Acidic residues" evidence="6">
    <location>
        <begin position="1334"/>
        <end position="1346"/>
    </location>
</feature>
<evidence type="ECO:0000256" key="4">
    <source>
        <dbReference type="ARBA" id="ARBA00022553"/>
    </source>
</evidence>
<feature type="region of interest" description="Disordered" evidence="6">
    <location>
        <begin position="399"/>
        <end position="458"/>
    </location>
</feature>
<dbReference type="InterPro" id="IPR013209">
    <property type="entry name" value="LNS2"/>
</dbReference>
<dbReference type="Pfam" id="PF04571">
    <property type="entry name" value="Lipin_N"/>
    <property type="match status" value="2"/>
</dbReference>
<feature type="domain" description="MutL C-terminal dimerisation" evidence="8">
    <location>
        <begin position="118"/>
        <end position="286"/>
    </location>
</feature>
<dbReference type="GO" id="GO:0019432">
    <property type="term" value="P:triglyceride biosynthetic process"/>
    <property type="evidence" value="ECO:0007669"/>
    <property type="project" value="TreeGrafter"/>
</dbReference>
<feature type="compositionally biased region" description="Polar residues" evidence="6">
    <location>
        <begin position="1250"/>
        <end position="1261"/>
    </location>
</feature>
<evidence type="ECO:0000259" key="8">
    <source>
        <dbReference type="SMART" id="SM00853"/>
    </source>
</evidence>
<dbReference type="Pfam" id="PF08235">
    <property type="entry name" value="LNS2"/>
    <property type="match status" value="1"/>
</dbReference>
<evidence type="ECO:0000313" key="9">
    <source>
        <dbReference type="EMBL" id="WFD23456.1"/>
    </source>
</evidence>
<feature type="compositionally biased region" description="Basic residues" evidence="6">
    <location>
        <begin position="1272"/>
        <end position="1285"/>
    </location>
</feature>
<dbReference type="InterPro" id="IPR026058">
    <property type="entry name" value="LIPIN"/>
</dbReference>
<evidence type="ECO:0000256" key="3">
    <source>
        <dbReference type="ARBA" id="ARBA00012638"/>
    </source>
</evidence>
<feature type="region of interest" description="Disordered" evidence="6">
    <location>
        <begin position="908"/>
        <end position="954"/>
    </location>
</feature>
<feature type="compositionally biased region" description="Low complexity" evidence="6">
    <location>
        <begin position="617"/>
        <end position="630"/>
    </location>
</feature>
<feature type="compositionally biased region" description="Basic residues" evidence="6">
    <location>
        <begin position="716"/>
        <end position="725"/>
    </location>
</feature>
<feature type="region of interest" description="Disordered" evidence="6">
    <location>
        <begin position="1374"/>
        <end position="1417"/>
    </location>
</feature>
<keyword evidence="5 9" id="KW-0378">Hydrolase</keyword>
<feature type="region of interest" description="Disordered" evidence="6">
    <location>
        <begin position="716"/>
        <end position="752"/>
    </location>
</feature>
<dbReference type="EC" id="3.1.3.4" evidence="3"/>
<dbReference type="InterPro" id="IPR031315">
    <property type="entry name" value="LNS2/PITP"/>
</dbReference>
<organism evidence="9 10">
    <name type="scientific">Malassezia equina</name>
    <dbReference type="NCBI Taxonomy" id="1381935"/>
    <lineage>
        <taxon>Eukaryota</taxon>
        <taxon>Fungi</taxon>
        <taxon>Dikarya</taxon>
        <taxon>Basidiomycota</taxon>
        <taxon>Ustilaginomycotina</taxon>
        <taxon>Malasseziomycetes</taxon>
        <taxon>Malasseziales</taxon>
        <taxon>Malasseziaceae</taxon>
        <taxon>Malassezia</taxon>
    </lineage>
</organism>
<dbReference type="FunFam" id="3.40.50.1000:FF:000063">
    <property type="entry name" value="Nuclear elongation and deformation protein"/>
    <property type="match status" value="1"/>
</dbReference>
<feature type="region of interest" description="Disordered" evidence="6">
    <location>
        <begin position="1223"/>
        <end position="1359"/>
    </location>
</feature>
<dbReference type="InterPro" id="IPR042120">
    <property type="entry name" value="MutL_C_dimsub"/>
</dbReference>
<dbReference type="SMART" id="SM00853">
    <property type="entry name" value="MutL_C"/>
    <property type="match status" value="1"/>
</dbReference>
<dbReference type="PANTHER" id="PTHR12181:SF12">
    <property type="entry name" value="PHOSPHATIDATE PHOSPHATASE"/>
    <property type="match status" value="1"/>
</dbReference>
<dbReference type="InterPro" id="IPR023214">
    <property type="entry name" value="HAD_sf"/>
</dbReference>
<sequence length="1417" mass="157819">MHVPWLPELARVWDDSTRLYQHVARCLPSDVSVYVLHVQVERSSALGAPLADWYALLSRLLPKPPPLLSKPRLHKAPRTRSRYFPQNPPKQVPRMVRVDTVPPSLPLLLPSALPAVRVIAQVDHKYVVCVCGDRDSESLSLLCLDQHAMDERVRLEALTRSYVRACQQQQGHSTPLSEPVRMHTVPHADVRAVMASWGWDLHIDTAASTCSIHAVPHVLSSLRPRPAAELATSTAACAAWLAETGVRAPWERDGTPLAALRCMPPFLRQALASHACHTAIRFHQPLAHEQMERLLGQWSETALPFQCAHGRLEISGEQSPAELCHEYDERLTDEFRVAALQLTNLYKQGRQNAHKAFVDGYVKALHDTIECLGQESPLGAQTRLDRLHSYLVRRLEALQSDAQEHDEGTESKATPTASPGARIRRSLNERRAESHCTATSAQDAKTKAPGSPAQGRAHQPRFFGVATRGVAMQYVGKLVSSVYNTITPNINPSTLTGAIDVIVVEREVEVDETTTLQDGTETTTKRRTTELSSSPFHVRFGKMSVLCPAERKVTLHLNDSPDALPFAMKVGENGEAFFVMKLESARSDVPDDLVTSPVVHAHTPDKPGDPEPLDLGAAQATPPASATPPSDEADRSVDVTVPVQNVGDPSMLDLDMEGYKMTDLKRELALKQGRRFADEMPLGHHHGGHNLISLTERLDQPQLRWQQEYLGRFQSQRRPRPAWRRRASDASLRDSLTRHERPRIPVSVSDTALPLMASDQDREHETASPALYMQGPDAMESSTAEEGEFGTLTCAEADPYLFQLQIDDSTVYTFELSLFLRPLQASDTEYERMFDEGRVSFQRFLEDSSMADDARLCLRHKDTYHWRASDPDMFTTLMLYRDALLRSTDEKPKATAKASVWRRLWNKEAPAPGPTRAATSSPAEAPLEPVPSSAPATPVSEESEEGQEEAPLPETYVKTLRLSSDQLKQLGLRKGTNTITFSVTSSYSGVATCRARIFLWDCEKPVVVSDIDGTITKSDALGHVFTLMGRDWTHLGVAKLYHDIAQNGYRLMYLTSRAIGQADITRDYLRNINQNNYQLPDGPVIMSPDRLMASLHREVILRKPEVFKMACLRDIARLFGVDPAHANADNATPFYAGFGNRITDALSYRSVNIPSSRIFTIDSNGEVKMELLELAGYNTSYPNMTDLVDQMFPPIATKKRSEKSAAFSDFNFWREDVPTDVELPPLEELVPPAQPTSPSLRGLRSPKPAPTTNVPRRSQTDVPALEETPKPSRLRRLLGLRRKDKRGPAPDAQSPDMPARSLDLSDGSISPPGPMSLSLSPSSPGWERHILTSDDPEEMHEPEERDDEHLESDALAPDARRRLERRYRLLYGSSSLSLDDGDRRTKLTSKDQGPLVAEPDNDDPLLEAGDIQFEWQG</sequence>
<dbReference type="Gene3D" id="3.30.1540.20">
    <property type="entry name" value="MutL, C-terminal domain, dimerisation subdomain"/>
    <property type="match status" value="2"/>
</dbReference>
<protein>
    <recommendedName>
        <fullName evidence="3">phosphatidate phosphatase</fullName>
        <ecNumber evidence="3">3.1.3.4</ecNumber>
    </recommendedName>
</protein>
<dbReference type="GO" id="GO:0008195">
    <property type="term" value="F:phosphatidate phosphatase activity"/>
    <property type="evidence" value="ECO:0007669"/>
    <property type="project" value="UniProtKB-EC"/>
</dbReference>
<dbReference type="SUPFAM" id="SSF56784">
    <property type="entry name" value="HAD-like"/>
    <property type="match status" value="1"/>
</dbReference>
<dbReference type="Gene3D" id="3.40.50.1000">
    <property type="entry name" value="HAD superfamily/HAD-like"/>
    <property type="match status" value="1"/>
</dbReference>
<dbReference type="GO" id="GO:0005634">
    <property type="term" value="C:nucleus"/>
    <property type="evidence" value="ECO:0007669"/>
    <property type="project" value="TreeGrafter"/>
</dbReference>
<evidence type="ECO:0000256" key="5">
    <source>
        <dbReference type="ARBA" id="ARBA00022801"/>
    </source>
</evidence>
<feature type="compositionally biased region" description="Basic and acidic residues" evidence="6">
    <location>
        <begin position="726"/>
        <end position="743"/>
    </location>
</feature>
<dbReference type="Proteomes" id="UP001214415">
    <property type="component" value="Chromosome 4"/>
</dbReference>
<dbReference type="SUPFAM" id="SSF118116">
    <property type="entry name" value="DNA mismatch repair protein MutL"/>
    <property type="match status" value="1"/>
</dbReference>
<gene>
    <name evidence="9" type="primary">ned1</name>
    <name evidence="9" type="ORF">MEQU1_002147</name>
</gene>
<reference evidence="9" key="1">
    <citation type="submission" date="2023-03" db="EMBL/GenBank/DDBJ databases">
        <title>Mating type loci evolution in Malassezia.</title>
        <authorList>
            <person name="Coelho M.A."/>
        </authorList>
    </citation>
    <scope>NUCLEOTIDE SEQUENCE</scope>
    <source>
        <strain evidence="9">CBS 12830</strain>
    </source>
</reference>
<dbReference type="GO" id="GO:0009062">
    <property type="term" value="P:fatty acid catabolic process"/>
    <property type="evidence" value="ECO:0007669"/>
    <property type="project" value="TreeGrafter"/>
</dbReference>
<feature type="compositionally biased region" description="Basic residues" evidence="6">
    <location>
        <begin position="71"/>
        <end position="81"/>
    </location>
</feature>
<name>A0AAF0EF63_9BASI</name>
<evidence type="ECO:0000256" key="2">
    <source>
        <dbReference type="ARBA" id="ARBA00005476"/>
    </source>
</evidence>
<feature type="region of interest" description="Disordered" evidence="6">
    <location>
        <begin position="68"/>
        <end position="89"/>
    </location>
</feature>
<evidence type="ECO:0000256" key="1">
    <source>
        <dbReference type="ARBA" id="ARBA00001946"/>
    </source>
</evidence>
<keyword evidence="10" id="KW-1185">Reference proteome</keyword>
<feature type="region of interest" description="Disordered" evidence="6">
    <location>
        <begin position="595"/>
        <end position="637"/>
    </location>
</feature>
<dbReference type="GO" id="GO:0006298">
    <property type="term" value="P:mismatch repair"/>
    <property type="evidence" value="ECO:0007669"/>
    <property type="project" value="InterPro"/>
</dbReference>
<feature type="compositionally biased region" description="Basic and acidic residues" evidence="6">
    <location>
        <begin position="399"/>
        <end position="410"/>
    </location>
</feature>
<feature type="domain" description="LNS2/PITP" evidence="7">
    <location>
        <begin position="1006"/>
        <end position="1170"/>
    </location>
</feature>
<feature type="compositionally biased region" description="Low complexity" evidence="6">
    <location>
        <begin position="930"/>
        <end position="940"/>
    </location>
</feature>
<feature type="compositionally biased region" description="Low complexity" evidence="6">
    <location>
        <begin position="1307"/>
        <end position="1325"/>
    </location>
</feature>
<dbReference type="InterPro" id="IPR014790">
    <property type="entry name" value="MutL_C"/>
</dbReference>
<dbReference type="GO" id="GO:0005524">
    <property type="term" value="F:ATP binding"/>
    <property type="evidence" value="ECO:0007669"/>
    <property type="project" value="InterPro"/>
</dbReference>
<accession>A0AAF0EF63</accession>
<comment type="similarity">
    <text evidence="2">Belongs to the lipin family.</text>
</comment>
<dbReference type="PANTHER" id="PTHR12181">
    <property type="entry name" value="LIPIN"/>
    <property type="match status" value="1"/>
</dbReference>